<evidence type="ECO:0000313" key="1">
    <source>
        <dbReference type="EMBL" id="DAF43911.1"/>
    </source>
</evidence>
<dbReference type="EMBL" id="BK032510">
    <property type="protein sequence ID" value="DAF43911.1"/>
    <property type="molecule type" value="Genomic_DNA"/>
</dbReference>
<proteinExistence type="predicted"/>
<name>A0A8S5RZB7_9CAUD</name>
<reference evidence="1" key="1">
    <citation type="journal article" date="2021" name="Proc. Natl. Acad. Sci. U.S.A.">
        <title>A Catalog of Tens of Thousands of Viruses from Human Metagenomes Reveals Hidden Associations with Chronic Diseases.</title>
        <authorList>
            <person name="Tisza M.J."/>
            <person name="Buck C.B."/>
        </authorList>
    </citation>
    <scope>NUCLEOTIDE SEQUENCE</scope>
    <source>
        <strain evidence="1">CtNQV2</strain>
    </source>
</reference>
<sequence length="92" mass="11223">MKPVLTKIFKKGEYYQTYFLQLNVYFDFEKEEWSFSTFIKKNEKDDWIGCDCDFEKIKPYIHSFIDEYISYLKSCNIVKINKKAILCNFEIN</sequence>
<accession>A0A8S5RZB7</accession>
<protein>
    <submittedName>
        <fullName evidence="1">Uncharacterized protein</fullName>
    </submittedName>
</protein>
<organism evidence="1">
    <name type="scientific">Myoviridae sp. ctNQV2</name>
    <dbReference type="NCBI Taxonomy" id="2827683"/>
    <lineage>
        <taxon>Viruses</taxon>
        <taxon>Duplodnaviria</taxon>
        <taxon>Heunggongvirae</taxon>
        <taxon>Uroviricota</taxon>
        <taxon>Caudoviricetes</taxon>
    </lineage>
</organism>